<sequence>MARFLSSVFITLYFLAMLKPVEHILEYCFNYNYIVNVLCVNKEKPRLNCNGKCYLIKQLQKQSSENSHRKRQSIQLENYPIGFVEIITIHQPQPFNFYHQKNHFYFNHYDYLGKNIPFQPPRI</sequence>
<evidence type="ECO:0000313" key="2">
    <source>
        <dbReference type="Proteomes" id="UP000719267"/>
    </source>
</evidence>
<dbReference type="RefSeq" id="WP_219038773.1">
    <property type="nucleotide sequence ID" value="NZ_JAHWDF010000001.1"/>
</dbReference>
<proteinExistence type="predicted"/>
<evidence type="ECO:0000313" key="1">
    <source>
        <dbReference type="EMBL" id="MBW2960491.1"/>
    </source>
</evidence>
<dbReference type="EMBL" id="JAHWDF010000001">
    <property type="protein sequence ID" value="MBW2960491.1"/>
    <property type="molecule type" value="Genomic_DNA"/>
</dbReference>
<keyword evidence="2" id="KW-1185">Reference proteome</keyword>
<reference evidence="1 2" key="1">
    <citation type="submission" date="2021-07" db="EMBL/GenBank/DDBJ databases">
        <title>Mesonia aestuariivivens sp. nov., isolated from a tidal flat.</title>
        <authorList>
            <person name="Kim Y.-O."/>
            <person name="Yoon J.-H."/>
        </authorList>
    </citation>
    <scope>NUCLEOTIDE SEQUENCE [LARGE SCALE GENOMIC DNA]</scope>
    <source>
        <strain evidence="1 2">JHPTF-M18</strain>
    </source>
</reference>
<dbReference type="Proteomes" id="UP000719267">
    <property type="component" value="Unassembled WGS sequence"/>
</dbReference>
<name>A0ABS6VZ09_9FLAO</name>
<protein>
    <submittedName>
        <fullName evidence="1">Uncharacterized protein</fullName>
    </submittedName>
</protein>
<accession>A0ABS6VZ09</accession>
<organism evidence="1 2">
    <name type="scientific">Mesonia aestuariivivens</name>
    <dbReference type="NCBI Taxonomy" id="2796128"/>
    <lineage>
        <taxon>Bacteria</taxon>
        <taxon>Pseudomonadati</taxon>
        <taxon>Bacteroidota</taxon>
        <taxon>Flavobacteriia</taxon>
        <taxon>Flavobacteriales</taxon>
        <taxon>Flavobacteriaceae</taxon>
        <taxon>Mesonia</taxon>
    </lineage>
</organism>
<gene>
    <name evidence="1" type="ORF">KW502_01585</name>
</gene>
<comment type="caution">
    <text evidence="1">The sequence shown here is derived from an EMBL/GenBank/DDBJ whole genome shotgun (WGS) entry which is preliminary data.</text>
</comment>